<name>A0A383DEB9_9ZZZZ</name>
<proteinExistence type="predicted"/>
<protein>
    <submittedName>
        <fullName evidence="1">Uncharacterized protein</fullName>
    </submittedName>
</protein>
<organism evidence="1">
    <name type="scientific">marine metagenome</name>
    <dbReference type="NCBI Taxonomy" id="408172"/>
    <lineage>
        <taxon>unclassified sequences</taxon>
        <taxon>metagenomes</taxon>
        <taxon>ecological metagenomes</taxon>
    </lineage>
</organism>
<accession>A0A383DEB9</accession>
<dbReference type="AlphaFoldDB" id="A0A383DEB9"/>
<feature type="non-terminal residue" evidence="1">
    <location>
        <position position="142"/>
    </location>
</feature>
<gene>
    <name evidence="1" type="ORF">METZ01_LOCUS495585</name>
</gene>
<dbReference type="EMBL" id="UINC01216548">
    <property type="protein sequence ID" value="SVE42731.1"/>
    <property type="molecule type" value="Genomic_DNA"/>
</dbReference>
<evidence type="ECO:0000313" key="1">
    <source>
        <dbReference type="EMBL" id="SVE42731.1"/>
    </source>
</evidence>
<reference evidence="1" key="1">
    <citation type="submission" date="2018-05" db="EMBL/GenBank/DDBJ databases">
        <authorList>
            <person name="Lanie J.A."/>
            <person name="Ng W.-L."/>
            <person name="Kazmierczak K.M."/>
            <person name="Andrzejewski T.M."/>
            <person name="Davidsen T.M."/>
            <person name="Wayne K.J."/>
            <person name="Tettelin H."/>
            <person name="Glass J.I."/>
            <person name="Rusch D."/>
            <person name="Podicherti R."/>
            <person name="Tsui H.-C.T."/>
            <person name="Winkler M.E."/>
        </authorList>
    </citation>
    <scope>NUCLEOTIDE SEQUENCE</scope>
</reference>
<sequence length="142" mass="15592">MTTKTKRKRASKDWPSEFKHGRASVKVYRRKMPNGKWGFMVANYSSGQRRLDSYPNEAKAIAAAKLLARRMSKQQVVAASMTNADAAAYAAAVDTLEPYGVSLPVAAETLARCLKTAGDPTSVLSAVNFWSLRNKPVTRARV</sequence>